<dbReference type="EMBL" id="JH717905">
    <property type="protein sequence ID" value="EWZ33805.1"/>
    <property type="molecule type" value="Genomic_DNA"/>
</dbReference>
<reference evidence="2" key="1">
    <citation type="submission" date="2011-06" db="EMBL/GenBank/DDBJ databases">
        <title>The Genome Sequence of Fusarium oxysporum Fo47.</title>
        <authorList>
            <consortium name="The Broad Institute Genome Sequencing Platform"/>
            <person name="Ma L.-J."/>
            <person name="Gale L.R."/>
            <person name="Schwartz D.C."/>
            <person name="Zhou S."/>
            <person name="Corby-Kistler H."/>
            <person name="Young S.K."/>
            <person name="Zeng Q."/>
            <person name="Gargeya S."/>
            <person name="Fitzgerald M."/>
            <person name="Haas B."/>
            <person name="Abouelleil A."/>
            <person name="Alvarado L."/>
            <person name="Arachchi H.M."/>
            <person name="Berlin A."/>
            <person name="Brown A."/>
            <person name="Chapman S.B."/>
            <person name="Chen Z."/>
            <person name="Dunbar C."/>
            <person name="Freedman E."/>
            <person name="Gearin G."/>
            <person name="Gellesch M."/>
            <person name="Goldberg J."/>
            <person name="Griggs A."/>
            <person name="Gujja S."/>
            <person name="Heiman D."/>
            <person name="Howarth C."/>
            <person name="Larson L."/>
            <person name="Lui A."/>
            <person name="MacDonald P.J.P."/>
            <person name="Mehta T."/>
            <person name="Montmayeur A."/>
            <person name="Murphy C."/>
            <person name="Neiman D."/>
            <person name="Pearson M."/>
            <person name="Priest M."/>
            <person name="Roberts A."/>
            <person name="Saif S."/>
            <person name="Shea T."/>
            <person name="Shenoy N."/>
            <person name="Sisk P."/>
            <person name="Stolte C."/>
            <person name="Sykes S."/>
            <person name="Wortman J."/>
            <person name="Nusbaum C."/>
            <person name="Birren B."/>
        </authorList>
    </citation>
    <scope>NUCLEOTIDE SEQUENCE [LARGE SCALE GENOMIC DNA]</scope>
    <source>
        <strain evidence="2">Fo47</strain>
    </source>
</reference>
<dbReference type="Proteomes" id="UP000030766">
    <property type="component" value="Unassembled WGS sequence"/>
</dbReference>
<proteinExistence type="predicted"/>
<accession>W9JVY3</accession>
<name>W9JVY3_FUSOX</name>
<gene>
    <name evidence="2" type="ORF">FOZG_13499</name>
</gene>
<dbReference type="AlphaFoldDB" id="W9JVY3"/>
<dbReference type="VEuPathDB" id="FungiDB:FOZG_13499"/>
<evidence type="ECO:0000256" key="1">
    <source>
        <dbReference type="SAM" id="MobiDB-lite"/>
    </source>
</evidence>
<protein>
    <submittedName>
        <fullName evidence="2">Uncharacterized protein</fullName>
    </submittedName>
</protein>
<feature type="region of interest" description="Disordered" evidence="1">
    <location>
        <begin position="1"/>
        <end position="20"/>
    </location>
</feature>
<evidence type="ECO:0000313" key="2">
    <source>
        <dbReference type="EMBL" id="EWZ33805.1"/>
    </source>
</evidence>
<organism evidence="2">
    <name type="scientific">Fusarium oxysporum Fo47</name>
    <dbReference type="NCBI Taxonomy" id="660027"/>
    <lineage>
        <taxon>Eukaryota</taxon>
        <taxon>Fungi</taxon>
        <taxon>Dikarya</taxon>
        <taxon>Ascomycota</taxon>
        <taxon>Pezizomycotina</taxon>
        <taxon>Sordariomycetes</taxon>
        <taxon>Hypocreomycetidae</taxon>
        <taxon>Hypocreales</taxon>
        <taxon>Nectriaceae</taxon>
        <taxon>Fusarium</taxon>
        <taxon>Fusarium oxysporum species complex</taxon>
    </lineage>
</organism>
<dbReference type="HOGENOM" id="CLU_2454836_0_0_1"/>
<sequence>MIFNRKNHREGRPAADDQQVNESPDLISGLAMAAIGSQNKKVTADWCSTQFTRALAVESGCQLYNVTASSSQGIGCITLKHVPTLTEED</sequence>
<reference evidence="2" key="2">
    <citation type="submission" date="2012-06" db="EMBL/GenBank/DDBJ databases">
        <title>Annotation of the Genome Sequence of Fusarium oxysporum Fo47.</title>
        <authorList>
            <consortium name="The Broad Institute Genomics Platform"/>
            <person name="Ma L.-J."/>
            <person name="Corby-Kistler H."/>
            <person name="Broz K."/>
            <person name="Gale L.R."/>
            <person name="Jonkers W."/>
            <person name="O'Donnell K."/>
            <person name="Ploetz R."/>
            <person name="Steinberg C."/>
            <person name="Schwartz D.C."/>
            <person name="VanEtten H."/>
            <person name="Zhou S."/>
            <person name="Young S.K."/>
            <person name="Zeng Q."/>
            <person name="Gargeya S."/>
            <person name="Fitzgerald M."/>
            <person name="Abouelleil A."/>
            <person name="Alvarado L."/>
            <person name="Chapman S.B."/>
            <person name="Gainer-Dewar J."/>
            <person name="Goldberg J."/>
            <person name="Griggs A."/>
            <person name="Gujja S."/>
            <person name="Hansen M."/>
            <person name="Howarth C."/>
            <person name="Imamovic A."/>
            <person name="Ireland A."/>
            <person name="Larimer J."/>
            <person name="McCowan C."/>
            <person name="Murphy C."/>
            <person name="Pearson M."/>
            <person name="Poon T.W."/>
            <person name="Priest M."/>
            <person name="Roberts A."/>
            <person name="Saif S."/>
            <person name="Shea T."/>
            <person name="Sykes S."/>
            <person name="Wortman J."/>
            <person name="Nusbaum C."/>
            <person name="Birren B."/>
        </authorList>
    </citation>
    <scope>NUCLEOTIDE SEQUENCE</scope>
    <source>
        <strain evidence="2">Fo47</strain>
    </source>
</reference>